<dbReference type="InterPro" id="IPR045889">
    <property type="entry name" value="MES/HNL"/>
</dbReference>
<dbReference type="InterPro" id="IPR000073">
    <property type="entry name" value="AB_hydrolase_1"/>
</dbReference>
<comment type="caution">
    <text evidence="2">The sequence shown here is derived from an EMBL/GenBank/DDBJ whole genome shotgun (WGS) entry which is preliminary data.</text>
</comment>
<dbReference type="PANTHER" id="PTHR10992">
    <property type="entry name" value="METHYLESTERASE FAMILY MEMBER"/>
    <property type="match status" value="1"/>
</dbReference>
<dbReference type="Pfam" id="PF00561">
    <property type="entry name" value="Abhydrolase_1"/>
    <property type="match status" value="1"/>
</dbReference>
<dbReference type="InterPro" id="IPR029058">
    <property type="entry name" value="AB_hydrolase_fold"/>
</dbReference>
<dbReference type="GO" id="GO:0080031">
    <property type="term" value="F:methyl salicylate esterase activity"/>
    <property type="evidence" value="ECO:0007669"/>
    <property type="project" value="TreeGrafter"/>
</dbReference>
<dbReference type="GO" id="GO:0009694">
    <property type="term" value="P:jasmonic acid metabolic process"/>
    <property type="evidence" value="ECO:0007669"/>
    <property type="project" value="TreeGrafter"/>
</dbReference>
<dbReference type="Gene3D" id="3.40.50.1820">
    <property type="entry name" value="alpha/beta hydrolase"/>
    <property type="match status" value="1"/>
</dbReference>
<organism evidence="2 3">
    <name type="scientific">Hevea brasiliensis</name>
    <name type="common">Para rubber tree</name>
    <name type="synonym">Siphonia brasiliensis</name>
    <dbReference type="NCBI Taxonomy" id="3981"/>
    <lineage>
        <taxon>Eukaryota</taxon>
        <taxon>Viridiplantae</taxon>
        <taxon>Streptophyta</taxon>
        <taxon>Embryophyta</taxon>
        <taxon>Tracheophyta</taxon>
        <taxon>Spermatophyta</taxon>
        <taxon>Magnoliopsida</taxon>
        <taxon>eudicotyledons</taxon>
        <taxon>Gunneridae</taxon>
        <taxon>Pentapetalae</taxon>
        <taxon>rosids</taxon>
        <taxon>fabids</taxon>
        <taxon>Malpighiales</taxon>
        <taxon>Euphorbiaceae</taxon>
        <taxon>Crotonoideae</taxon>
        <taxon>Micrandreae</taxon>
        <taxon>Hevea</taxon>
    </lineage>
</organism>
<sequence>MAVGHFVLIHTICYGAWIWHKLKPVLEAAGQRVTALDLAASGNDPRQIEEIGSFDVYSEPLLAFMESLPQEEKVMLVGESYGGLNIAIAADKYREKIAAAVFHNSLMPDTNHSPSYVVDKLMEVFPDWRDTKYFTFTNNGEEITGLKLGFTLMRENFYTICPPKVYRMS</sequence>
<evidence type="ECO:0000313" key="2">
    <source>
        <dbReference type="EMBL" id="KAF2293008.1"/>
    </source>
</evidence>
<feature type="domain" description="AB hydrolase-1" evidence="1">
    <location>
        <begin position="5"/>
        <end position="142"/>
    </location>
</feature>
<evidence type="ECO:0000259" key="1">
    <source>
        <dbReference type="Pfam" id="PF00561"/>
    </source>
</evidence>
<dbReference type="Proteomes" id="UP000467840">
    <property type="component" value="Chromosome 13"/>
</dbReference>
<protein>
    <recommendedName>
        <fullName evidence="1">AB hydrolase-1 domain-containing protein</fullName>
    </recommendedName>
</protein>
<reference evidence="2 3" key="1">
    <citation type="journal article" date="2020" name="Mol. Plant">
        <title>The Chromosome-Based Rubber Tree Genome Provides New Insights into Spurge Genome Evolution and Rubber Biosynthesis.</title>
        <authorList>
            <person name="Liu J."/>
            <person name="Shi C."/>
            <person name="Shi C.C."/>
            <person name="Li W."/>
            <person name="Zhang Q.J."/>
            <person name="Zhang Y."/>
            <person name="Li K."/>
            <person name="Lu H.F."/>
            <person name="Shi C."/>
            <person name="Zhu S.T."/>
            <person name="Xiao Z.Y."/>
            <person name="Nan H."/>
            <person name="Yue Y."/>
            <person name="Zhu X.G."/>
            <person name="Wu Y."/>
            <person name="Hong X.N."/>
            <person name="Fan G.Y."/>
            <person name="Tong Y."/>
            <person name="Zhang D."/>
            <person name="Mao C.L."/>
            <person name="Liu Y.L."/>
            <person name="Hao S.J."/>
            <person name="Liu W.Q."/>
            <person name="Lv M.Q."/>
            <person name="Zhang H.B."/>
            <person name="Liu Y."/>
            <person name="Hu-Tang G.R."/>
            <person name="Wang J.P."/>
            <person name="Wang J.H."/>
            <person name="Sun Y.H."/>
            <person name="Ni S.B."/>
            <person name="Chen W.B."/>
            <person name="Zhang X.C."/>
            <person name="Jiao Y.N."/>
            <person name="Eichler E.E."/>
            <person name="Li G.H."/>
            <person name="Liu X."/>
            <person name="Gao L.Z."/>
        </authorList>
    </citation>
    <scope>NUCLEOTIDE SEQUENCE [LARGE SCALE GENOMIC DNA]</scope>
    <source>
        <strain evidence="3">cv. GT1</strain>
        <tissue evidence="2">Leaf</tissue>
    </source>
</reference>
<accession>A0A6A6KYF7</accession>
<dbReference type="SUPFAM" id="SSF53474">
    <property type="entry name" value="alpha/beta-Hydrolases"/>
    <property type="match status" value="1"/>
</dbReference>
<evidence type="ECO:0000313" key="3">
    <source>
        <dbReference type="Proteomes" id="UP000467840"/>
    </source>
</evidence>
<dbReference type="GO" id="GO:0080032">
    <property type="term" value="F:methyl jasmonate esterase activity"/>
    <property type="evidence" value="ECO:0007669"/>
    <property type="project" value="TreeGrafter"/>
</dbReference>
<dbReference type="GO" id="GO:0009696">
    <property type="term" value="P:salicylic acid metabolic process"/>
    <property type="evidence" value="ECO:0007669"/>
    <property type="project" value="TreeGrafter"/>
</dbReference>
<proteinExistence type="predicted"/>
<gene>
    <name evidence="2" type="ORF">GH714_034990</name>
</gene>
<keyword evidence="3" id="KW-1185">Reference proteome</keyword>
<name>A0A6A6KYF7_HEVBR</name>
<dbReference type="GO" id="GO:0080030">
    <property type="term" value="F:methyl indole-3-acetate esterase activity"/>
    <property type="evidence" value="ECO:0007669"/>
    <property type="project" value="TreeGrafter"/>
</dbReference>
<dbReference type="AlphaFoldDB" id="A0A6A6KYF7"/>
<dbReference type="EMBL" id="JAAGAX010000014">
    <property type="protein sequence ID" value="KAF2293008.1"/>
    <property type="molecule type" value="Genomic_DNA"/>
</dbReference>
<dbReference type="PANTHER" id="PTHR10992:SF1078">
    <property type="entry name" value="AB HYDROLASE-1 DOMAIN-CONTAINING PROTEIN"/>
    <property type="match status" value="1"/>
</dbReference>